<protein>
    <submittedName>
        <fullName evidence="3">8404_t:CDS:1</fullName>
    </submittedName>
</protein>
<comment type="caution">
    <text evidence="3">The sequence shown here is derived from an EMBL/GenBank/DDBJ whole genome shotgun (WGS) entry which is preliminary data.</text>
</comment>
<dbReference type="SUPFAM" id="SSF63707">
    <property type="entry name" value="Ganglioside M2 (gm2) activator"/>
    <property type="match status" value="1"/>
</dbReference>
<evidence type="ECO:0000313" key="4">
    <source>
        <dbReference type="Proteomes" id="UP000789570"/>
    </source>
</evidence>
<dbReference type="EMBL" id="CAJVPQ010023242">
    <property type="protein sequence ID" value="CAG8762307.1"/>
    <property type="molecule type" value="Genomic_DNA"/>
</dbReference>
<dbReference type="InterPro" id="IPR003172">
    <property type="entry name" value="ML_dom"/>
</dbReference>
<feature type="domain" description="MD-2-related lipid-recognition" evidence="2">
    <location>
        <begin position="21"/>
        <end position="86"/>
    </location>
</feature>
<gene>
    <name evidence="3" type="ORF">FCALED_LOCUS17011</name>
</gene>
<keyword evidence="4" id="KW-1185">Reference proteome</keyword>
<name>A0A9N9NUT8_9GLOM</name>
<organism evidence="3 4">
    <name type="scientific">Funneliformis caledonium</name>
    <dbReference type="NCBI Taxonomy" id="1117310"/>
    <lineage>
        <taxon>Eukaryota</taxon>
        <taxon>Fungi</taxon>
        <taxon>Fungi incertae sedis</taxon>
        <taxon>Mucoromycota</taxon>
        <taxon>Glomeromycotina</taxon>
        <taxon>Glomeromycetes</taxon>
        <taxon>Glomerales</taxon>
        <taxon>Glomeraceae</taxon>
        <taxon>Funneliformis</taxon>
    </lineage>
</organism>
<feature type="non-terminal residue" evidence="3">
    <location>
        <position position="1"/>
    </location>
</feature>
<proteinExistence type="predicted"/>
<dbReference type="AlphaFoldDB" id="A0A9N9NUT8"/>
<accession>A0A9N9NUT8</accession>
<evidence type="ECO:0000313" key="3">
    <source>
        <dbReference type="EMBL" id="CAG8762307.1"/>
    </source>
</evidence>
<feature type="non-terminal residue" evidence="3">
    <location>
        <position position="94"/>
    </location>
</feature>
<sequence length="94" mass="10378">LTSFVKSTPLYIRMDNSLSGFKPCKDYDYPITLTSLTVSPDPIILGQNITIHTVGQTAVVIEEGALMRVYHDPNGKPVIETDFCKLFVDPSGFV</sequence>
<evidence type="ECO:0000256" key="1">
    <source>
        <dbReference type="ARBA" id="ARBA00022729"/>
    </source>
</evidence>
<evidence type="ECO:0000259" key="2">
    <source>
        <dbReference type="Pfam" id="PF02221"/>
    </source>
</evidence>
<dbReference type="Pfam" id="PF02221">
    <property type="entry name" value="E1_DerP2_DerF2"/>
    <property type="match status" value="1"/>
</dbReference>
<reference evidence="3" key="1">
    <citation type="submission" date="2021-06" db="EMBL/GenBank/DDBJ databases">
        <authorList>
            <person name="Kallberg Y."/>
            <person name="Tangrot J."/>
            <person name="Rosling A."/>
        </authorList>
    </citation>
    <scope>NUCLEOTIDE SEQUENCE</scope>
    <source>
        <strain evidence="3">UK204</strain>
    </source>
</reference>
<dbReference type="OrthoDB" id="6409159at2759"/>
<keyword evidence="1" id="KW-0732">Signal</keyword>
<dbReference type="InterPro" id="IPR036846">
    <property type="entry name" value="GM2-AP_sf"/>
</dbReference>
<dbReference type="Proteomes" id="UP000789570">
    <property type="component" value="Unassembled WGS sequence"/>
</dbReference>